<dbReference type="EMBL" id="PVWG01000009">
    <property type="protein sequence ID" value="PSB19745.1"/>
    <property type="molecule type" value="Genomic_DNA"/>
</dbReference>
<proteinExistence type="predicted"/>
<dbReference type="OrthoDB" id="461333at2"/>
<sequence>MVQAPQKTITLEEFLNLPETKPASEYIDGQIIQKPMPKGEHSTLQRDLTNAIDGVVKLQKVARAFPELRCSFGGRAIVPDIAVFTYDRIPRKENGGVANAFNAAPDWTIEILSPDQRQTKVTNNILHCLDHGCQMGWLVDPDEQSVIGYPFNQRSQIFNQFEQVLPVPEFAKDFRLTVGELFGWLLE</sequence>
<name>A0A2T1DGZ0_9CYAN</name>
<dbReference type="Pfam" id="PF05685">
    <property type="entry name" value="Uma2"/>
    <property type="match status" value="1"/>
</dbReference>
<protein>
    <submittedName>
        <fullName evidence="2">Uma2 family endonuclease</fullName>
    </submittedName>
</protein>
<dbReference type="GO" id="GO:0004519">
    <property type="term" value="F:endonuclease activity"/>
    <property type="evidence" value="ECO:0007669"/>
    <property type="project" value="UniProtKB-KW"/>
</dbReference>
<reference evidence="2 3" key="1">
    <citation type="submission" date="2018-02" db="EMBL/GenBank/DDBJ databases">
        <authorList>
            <person name="Cohen D.B."/>
            <person name="Kent A.D."/>
        </authorList>
    </citation>
    <scope>NUCLEOTIDE SEQUENCE [LARGE SCALE GENOMIC DNA]</scope>
    <source>
        <strain evidence="2 3">ULC007</strain>
    </source>
</reference>
<organism evidence="2 3">
    <name type="scientific">Phormidesmis priestleyi ULC007</name>
    <dbReference type="NCBI Taxonomy" id="1920490"/>
    <lineage>
        <taxon>Bacteria</taxon>
        <taxon>Bacillati</taxon>
        <taxon>Cyanobacteriota</taxon>
        <taxon>Cyanophyceae</taxon>
        <taxon>Leptolyngbyales</taxon>
        <taxon>Leptolyngbyaceae</taxon>
        <taxon>Phormidesmis</taxon>
    </lineage>
</organism>
<dbReference type="PANTHER" id="PTHR34107">
    <property type="entry name" value="SLL0198 PROTEIN-RELATED"/>
    <property type="match status" value="1"/>
</dbReference>
<evidence type="ECO:0000259" key="1">
    <source>
        <dbReference type="Pfam" id="PF05685"/>
    </source>
</evidence>
<dbReference type="AlphaFoldDB" id="A0A2T1DGZ0"/>
<keyword evidence="2" id="KW-0255">Endonuclease</keyword>
<evidence type="ECO:0000313" key="2">
    <source>
        <dbReference type="EMBL" id="PSB19745.1"/>
    </source>
</evidence>
<dbReference type="Gene3D" id="3.90.1570.10">
    <property type="entry name" value="tt1808, chain A"/>
    <property type="match status" value="1"/>
</dbReference>
<dbReference type="STRING" id="1920490.GCA_001895925_00097"/>
<evidence type="ECO:0000313" key="3">
    <source>
        <dbReference type="Proteomes" id="UP000238634"/>
    </source>
</evidence>
<comment type="caution">
    <text evidence="2">The sequence shown here is derived from an EMBL/GenBank/DDBJ whole genome shotgun (WGS) entry which is preliminary data.</text>
</comment>
<dbReference type="SUPFAM" id="SSF52980">
    <property type="entry name" value="Restriction endonuclease-like"/>
    <property type="match status" value="1"/>
</dbReference>
<dbReference type="InterPro" id="IPR011335">
    <property type="entry name" value="Restrct_endonuc-II-like"/>
</dbReference>
<dbReference type="Proteomes" id="UP000238634">
    <property type="component" value="Unassembled WGS sequence"/>
</dbReference>
<reference evidence="2 3" key="2">
    <citation type="submission" date="2018-03" db="EMBL/GenBank/DDBJ databases">
        <title>The ancient ancestry and fast evolution of plastids.</title>
        <authorList>
            <person name="Moore K.R."/>
            <person name="Magnabosco C."/>
            <person name="Momper L."/>
            <person name="Gold D.A."/>
            <person name="Bosak T."/>
            <person name="Fournier G.P."/>
        </authorList>
    </citation>
    <scope>NUCLEOTIDE SEQUENCE [LARGE SCALE GENOMIC DNA]</scope>
    <source>
        <strain evidence="2 3">ULC007</strain>
    </source>
</reference>
<dbReference type="InterPro" id="IPR008538">
    <property type="entry name" value="Uma2"/>
</dbReference>
<dbReference type="InterPro" id="IPR012296">
    <property type="entry name" value="Nuclease_put_TT1808"/>
</dbReference>
<keyword evidence="3" id="KW-1185">Reference proteome</keyword>
<feature type="domain" description="Putative restriction endonuclease" evidence="1">
    <location>
        <begin position="11"/>
        <end position="178"/>
    </location>
</feature>
<gene>
    <name evidence="2" type="ORF">C7B65_10665</name>
</gene>
<dbReference type="RefSeq" id="WP_073071608.1">
    <property type="nucleotide sequence ID" value="NZ_MPPI01000012.1"/>
</dbReference>
<keyword evidence="2" id="KW-0378">Hydrolase</keyword>
<accession>A0A2T1DGZ0</accession>
<dbReference type="CDD" id="cd06260">
    <property type="entry name" value="DUF820-like"/>
    <property type="match status" value="1"/>
</dbReference>
<keyword evidence="2" id="KW-0540">Nuclease</keyword>
<dbReference type="PANTHER" id="PTHR34107:SF8">
    <property type="entry name" value="UNIDENTIFIED OPEN READING FRAME"/>
    <property type="match status" value="1"/>
</dbReference>